<keyword evidence="5" id="KW-1185">Reference proteome</keyword>
<proteinExistence type="predicted"/>
<dbReference type="PROSITE" id="PS51473">
    <property type="entry name" value="GNK2"/>
    <property type="match status" value="1"/>
</dbReference>
<organism evidence="4 5">
    <name type="scientific">Riccia fluitans</name>
    <dbReference type="NCBI Taxonomy" id="41844"/>
    <lineage>
        <taxon>Eukaryota</taxon>
        <taxon>Viridiplantae</taxon>
        <taxon>Streptophyta</taxon>
        <taxon>Embryophyta</taxon>
        <taxon>Marchantiophyta</taxon>
        <taxon>Marchantiopsida</taxon>
        <taxon>Marchantiidae</taxon>
        <taxon>Marchantiales</taxon>
        <taxon>Ricciaceae</taxon>
        <taxon>Riccia</taxon>
    </lineage>
</organism>
<dbReference type="Gene3D" id="3.30.430.20">
    <property type="entry name" value="Gnk2 domain, C-X8-C-X2-C motif"/>
    <property type="match status" value="1"/>
</dbReference>
<comment type="caution">
    <text evidence="4">The sequence shown here is derived from an EMBL/GenBank/DDBJ whole genome shotgun (WGS) entry which is preliminary data.</text>
</comment>
<sequence>MLTHTRHTLLLALVFHPSSSERESRDQSQTVAPVSLSRSRSDRGNRRSEVAMELTKKIVLLLLALILVLCDGQNTDELESACNGGNMPDWDYQQAAVDGLRDVIYHTSDNGNHWRKVSRSINGKTAWVIGACWTGLDAAKCTRCLEVANDKLINYCARRSGPAYAAGARIKLGDCRLRWEIYDYSWVTSESDDVQPTDIVMTAQEVA</sequence>
<evidence type="ECO:0000256" key="1">
    <source>
        <dbReference type="SAM" id="MobiDB-lite"/>
    </source>
</evidence>
<feature type="domain" description="Gnk2-homologous" evidence="3">
    <location>
        <begin position="75"/>
        <end position="184"/>
    </location>
</feature>
<protein>
    <recommendedName>
        <fullName evidence="3">Gnk2-homologous domain-containing protein</fullName>
    </recommendedName>
</protein>
<evidence type="ECO:0000259" key="3">
    <source>
        <dbReference type="PROSITE" id="PS51473"/>
    </source>
</evidence>
<evidence type="ECO:0000313" key="4">
    <source>
        <dbReference type="EMBL" id="KAL2622601.1"/>
    </source>
</evidence>
<dbReference type="InterPro" id="IPR038408">
    <property type="entry name" value="GNK2_sf"/>
</dbReference>
<gene>
    <name evidence="4" type="ORF">R1flu_002806</name>
</gene>
<feature type="chain" id="PRO_5044890024" description="Gnk2-homologous domain-containing protein" evidence="2">
    <location>
        <begin position="21"/>
        <end position="207"/>
    </location>
</feature>
<dbReference type="Proteomes" id="UP001605036">
    <property type="component" value="Unassembled WGS sequence"/>
</dbReference>
<keyword evidence="2" id="KW-0732">Signal</keyword>
<accession>A0ABD1Y793</accession>
<name>A0ABD1Y793_9MARC</name>
<evidence type="ECO:0000313" key="5">
    <source>
        <dbReference type="Proteomes" id="UP001605036"/>
    </source>
</evidence>
<dbReference type="AlphaFoldDB" id="A0ABD1Y793"/>
<feature type="signal peptide" evidence="2">
    <location>
        <begin position="1"/>
        <end position="20"/>
    </location>
</feature>
<evidence type="ECO:0000256" key="2">
    <source>
        <dbReference type="SAM" id="SignalP"/>
    </source>
</evidence>
<feature type="region of interest" description="Disordered" evidence="1">
    <location>
        <begin position="21"/>
        <end position="47"/>
    </location>
</feature>
<dbReference type="InterPro" id="IPR002902">
    <property type="entry name" value="GNK2"/>
</dbReference>
<reference evidence="4 5" key="1">
    <citation type="submission" date="2024-09" db="EMBL/GenBank/DDBJ databases">
        <title>Chromosome-scale assembly of Riccia fluitans.</title>
        <authorList>
            <person name="Paukszto L."/>
            <person name="Sawicki J."/>
            <person name="Karawczyk K."/>
            <person name="Piernik-Szablinska J."/>
            <person name="Szczecinska M."/>
            <person name="Mazdziarz M."/>
        </authorList>
    </citation>
    <scope>NUCLEOTIDE SEQUENCE [LARGE SCALE GENOMIC DNA]</scope>
    <source>
        <strain evidence="4">Rf_01</strain>
        <tissue evidence="4">Aerial parts of the thallus</tissue>
    </source>
</reference>
<dbReference type="EMBL" id="JBHFFA010000006">
    <property type="protein sequence ID" value="KAL2622601.1"/>
    <property type="molecule type" value="Genomic_DNA"/>
</dbReference>